<keyword evidence="3" id="KW-0347">Helicase</keyword>
<keyword evidence="2" id="KW-0378">Hydrolase</keyword>
<name>A0A4V2MXI3_9APHY</name>
<dbReference type="Proteomes" id="UP000292702">
    <property type="component" value="Unassembled WGS sequence"/>
</dbReference>
<dbReference type="SUPFAM" id="SSF52540">
    <property type="entry name" value="P-loop containing nucleoside triphosphate hydrolases"/>
    <property type="match status" value="1"/>
</dbReference>
<dbReference type="InterPro" id="IPR027417">
    <property type="entry name" value="P-loop_NTPase"/>
</dbReference>
<proteinExistence type="predicted"/>
<keyword evidence="4" id="KW-0067">ATP-binding</keyword>
<evidence type="ECO:0000256" key="3">
    <source>
        <dbReference type="ARBA" id="ARBA00022806"/>
    </source>
</evidence>
<evidence type="ECO:0000313" key="7">
    <source>
        <dbReference type="Proteomes" id="UP000292702"/>
    </source>
</evidence>
<dbReference type="Pfam" id="PF13087">
    <property type="entry name" value="AAA_12"/>
    <property type="match status" value="1"/>
</dbReference>
<reference evidence="6 7" key="1">
    <citation type="submission" date="2018-11" db="EMBL/GenBank/DDBJ databases">
        <title>Genome assembly of Steccherinum ochraceum LE-BIN_3174, the white-rot fungus of the Steccherinaceae family (The Residual Polyporoid clade, Polyporales, Basidiomycota).</title>
        <authorList>
            <person name="Fedorova T.V."/>
            <person name="Glazunova O.A."/>
            <person name="Landesman E.O."/>
            <person name="Moiseenko K.V."/>
            <person name="Psurtseva N.V."/>
            <person name="Savinova O.S."/>
            <person name="Shakhova N.V."/>
            <person name="Tyazhelova T.V."/>
            <person name="Vasina D.V."/>
        </authorList>
    </citation>
    <scope>NUCLEOTIDE SEQUENCE [LARGE SCALE GENOMIC DNA]</scope>
    <source>
        <strain evidence="6 7">LE-BIN_3174</strain>
    </source>
</reference>
<dbReference type="STRING" id="92696.A0A4V2MXI3"/>
<dbReference type="PANTHER" id="PTHR43788">
    <property type="entry name" value="DNA2/NAM7 HELICASE FAMILY MEMBER"/>
    <property type="match status" value="1"/>
</dbReference>
<dbReference type="Gene3D" id="3.40.50.300">
    <property type="entry name" value="P-loop containing nucleotide triphosphate hydrolases"/>
    <property type="match status" value="2"/>
</dbReference>
<dbReference type="InterPro" id="IPR050534">
    <property type="entry name" value="Coronavir_polyprotein_1ab"/>
</dbReference>
<dbReference type="GO" id="GO:0016787">
    <property type="term" value="F:hydrolase activity"/>
    <property type="evidence" value="ECO:0007669"/>
    <property type="project" value="UniProtKB-KW"/>
</dbReference>
<dbReference type="InterPro" id="IPR041679">
    <property type="entry name" value="DNA2/NAM7-like_C"/>
</dbReference>
<organism evidence="6 7">
    <name type="scientific">Steccherinum ochraceum</name>
    <dbReference type="NCBI Taxonomy" id="92696"/>
    <lineage>
        <taxon>Eukaryota</taxon>
        <taxon>Fungi</taxon>
        <taxon>Dikarya</taxon>
        <taxon>Basidiomycota</taxon>
        <taxon>Agaricomycotina</taxon>
        <taxon>Agaricomycetes</taxon>
        <taxon>Polyporales</taxon>
        <taxon>Steccherinaceae</taxon>
        <taxon>Steccherinum</taxon>
    </lineage>
</organism>
<dbReference type="AlphaFoldDB" id="A0A4V2MXI3"/>
<dbReference type="PANTHER" id="PTHR43788:SF8">
    <property type="entry name" value="DNA-BINDING PROTEIN SMUBP-2"/>
    <property type="match status" value="1"/>
</dbReference>
<protein>
    <recommendedName>
        <fullName evidence="5">DNA2/NAM7 helicase-like C-terminal domain-containing protein</fullName>
    </recommendedName>
</protein>
<dbReference type="OrthoDB" id="6513042at2759"/>
<gene>
    <name evidence="6" type="ORF">EIP91_004377</name>
</gene>
<dbReference type="CDD" id="cd18808">
    <property type="entry name" value="SF1_C_Upf1"/>
    <property type="match status" value="1"/>
</dbReference>
<accession>A0A4V2MXI3</accession>
<dbReference type="GO" id="GO:0043139">
    <property type="term" value="F:5'-3' DNA helicase activity"/>
    <property type="evidence" value="ECO:0007669"/>
    <property type="project" value="TreeGrafter"/>
</dbReference>
<dbReference type="EMBL" id="RWJN01000025">
    <property type="protein sequence ID" value="TCD70197.1"/>
    <property type="molecule type" value="Genomic_DNA"/>
</dbReference>
<dbReference type="InterPro" id="IPR047187">
    <property type="entry name" value="SF1_C_Upf1"/>
</dbReference>
<keyword evidence="1" id="KW-0547">Nucleotide-binding</keyword>
<dbReference type="CDD" id="cd17934">
    <property type="entry name" value="DEXXQc_Upf1-like"/>
    <property type="match status" value="1"/>
</dbReference>
<evidence type="ECO:0000259" key="5">
    <source>
        <dbReference type="Pfam" id="PF13087"/>
    </source>
</evidence>
<feature type="domain" description="DNA2/NAM7 helicase-like C-terminal" evidence="5">
    <location>
        <begin position="587"/>
        <end position="749"/>
    </location>
</feature>
<dbReference type="Pfam" id="PF13604">
    <property type="entry name" value="AAA_30"/>
    <property type="match status" value="1"/>
</dbReference>
<evidence type="ECO:0000256" key="2">
    <source>
        <dbReference type="ARBA" id="ARBA00022801"/>
    </source>
</evidence>
<keyword evidence="7" id="KW-1185">Reference proteome</keyword>
<evidence type="ECO:0000256" key="1">
    <source>
        <dbReference type="ARBA" id="ARBA00022741"/>
    </source>
</evidence>
<evidence type="ECO:0000256" key="4">
    <source>
        <dbReference type="ARBA" id="ARBA00022840"/>
    </source>
</evidence>
<dbReference type="GO" id="GO:0005524">
    <property type="term" value="F:ATP binding"/>
    <property type="evidence" value="ECO:0007669"/>
    <property type="project" value="UniProtKB-KW"/>
</dbReference>
<comment type="caution">
    <text evidence="6">The sequence shown here is derived from an EMBL/GenBank/DDBJ whole genome shotgun (WGS) entry which is preliminary data.</text>
</comment>
<sequence length="786" mass="88205">MTTPPLFPSLANPALFKAGDPPLCIHHCNTPHTDVQKLSTFLLLANDCGAIGVAAAFSSKGVIKTLALACQDQILLISMDAYHGTAGKKKKIQAPKMLQADLLKNTGLVKLGFDMERIALALYFDHRYHISMAVDAQSLRYHPEDWKRYTDQAYLEVLGGERLLHKENVLRVVRSEGTDDNDQETLSLRAYLAWKISTLPQYSRQRSTFKSICTQRDASDLLVLGKSARDADRLRLLQPVRVKNDVAAEFTVDKSGRVQIGLERYKTRVRQVDTQRILVETTSPNQESALVGRATYVEGKMAHITLNSPIEGTIRSVHTIGKAYTNAELERIGIILAALHRTTTVLSQPLVRSIFYSEPTALTIDDPSSPAQKLSPTMYTTRALNTSQALAVQRILSSRPTDNLCLVQGPPGTGKTTVIAAAVTSLVGNPEYQETRHVWILAQSNVAVKNVAEKLADVGFFDFKLLVSNEFHFEWHEHLYEKIRRNVIVSTMLSDNAVAIDRLLLGSRVILCTLSMLCHPMLMRTGVTRLVPLEVVLVDEASQIEIGDFLPMLHKFGRDIRKLAFIGDQKQLAPYGAEDIKDLRSIFEVDHLAKAALFLGRQYRMPVPIGDFISREVYGGRLSTQHDIKDKNCCKFIDVEGQEAFKGGSYQNIKEVHAVMHIVRRFEREGKSFRVITPYDAQRALLEKTLRDEGLPWEDKCFCVDSFQGNEDDHIIISVVRSAKTGFLSNLRRSNVMLSRCRKSMTICTRRSYLSKVARKTLLGKLAAELGDDAWISWRDLLNGKW</sequence>
<evidence type="ECO:0000313" key="6">
    <source>
        <dbReference type="EMBL" id="TCD70197.1"/>
    </source>
</evidence>